<evidence type="ECO:0000256" key="4">
    <source>
        <dbReference type="SAM" id="Phobius"/>
    </source>
</evidence>
<dbReference type="Pfam" id="PF00672">
    <property type="entry name" value="HAMP"/>
    <property type="match status" value="1"/>
</dbReference>
<dbReference type="EMBL" id="FOWD01000043">
    <property type="protein sequence ID" value="SFO58908.1"/>
    <property type="molecule type" value="Genomic_DNA"/>
</dbReference>
<sequence>MRDIKISINKKISFFISLIIIVALSGISFINYRIAKQELSRSNQIILTNVIETSLLEINKNYGYTRGENQWMTEEEAKEASLVSISQLHGSQVDSISGATENETDATSGATANSKLKYHALNLGKDGHFFIVNSNGDVISHPFFKDNIFQLKSQDGRFIIQDIIKKAKEGGGTLNYSLDENVSENAGNQTVYTQYFPQWDWVVTAVIYDADLLRGSEIILNYNLLVLFIVLIIALGVSILITRKITKPIKIISGILHRVSTGDLTVDKVNFKTRDETELLGDSVNLLIDKLNHIMKLMSSNSSNLNQFSTELKSSADRVAKMTDEVSKSIYQMAEFGEEQSQNTQNSVEEITLLGEDIKETADASTKIEYAAKKTIELKEEGLYSVKELKEASVQNNTNSMEMEQVINEIYKHSQKIAEIVKIIAGVAAQTNLLALNANIEAARAGETGKGFAVVAEEVRALATETAKATEDIREKVNEMMKQSITAVDFVKRNRIGVDNMNNTVLATEGIFGTISIELQNLLEDIKRITERNYETDQKKDNILLMLNHISQAAEENSSSIEEISSFSEEQAMTVNEITNNISKLNEMAMDLNDLIHTFQTR</sequence>
<keyword evidence="8" id="KW-1185">Reference proteome</keyword>
<comment type="similarity">
    <text evidence="2">Belongs to the methyl-accepting chemotaxis (MCP) protein family.</text>
</comment>
<evidence type="ECO:0000259" key="5">
    <source>
        <dbReference type="PROSITE" id="PS50111"/>
    </source>
</evidence>
<keyword evidence="1 3" id="KW-0807">Transducer</keyword>
<feature type="domain" description="Methyl-accepting transducer" evidence="5">
    <location>
        <begin position="315"/>
        <end position="572"/>
    </location>
</feature>
<dbReference type="Proteomes" id="UP000198806">
    <property type="component" value="Unassembled WGS sequence"/>
</dbReference>
<keyword evidence="4" id="KW-0472">Membrane</keyword>
<accession>A0A1I5IE41</accession>
<evidence type="ECO:0000313" key="7">
    <source>
        <dbReference type="EMBL" id="SFO58908.1"/>
    </source>
</evidence>
<dbReference type="SMART" id="SM00283">
    <property type="entry name" value="MA"/>
    <property type="match status" value="1"/>
</dbReference>
<dbReference type="CDD" id="cd06225">
    <property type="entry name" value="HAMP"/>
    <property type="match status" value="1"/>
</dbReference>
<dbReference type="GO" id="GO:0007165">
    <property type="term" value="P:signal transduction"/>
    <property type="evidence" value="ECO:0007669"/>
    <property type="project" value="UniProtKB-KW"/>
</dbReference>
<dbReference type="PROSITE" id="PS50111">
    <property type="entry name" value="CHEMOTAXIS_TRANSDUC_2"/>
    <property type="match status" value="1"/>
</dbReference>
<dbReference type="PANTHER" id="PTHR32089:SF112">
    <property type="entry name" value="LYSOZYME-LIKE PROTEIN-RELATED"/>
    <property type="match status" value="1"/>
</dbReference>
<feature type="transmembrane region" description="Helical" evidence="4">
    <location>
        <begin position="222"/>
        <end position="241"/>
    </location>
</feature>
<keyword evidence="4" id="KW-1133">Transmembrane helix</keyword>
<evidence type="ECO:0000313" key="8">
    <source>
        <dbReference type="Proteomes" id="UP000198806"/>
    </source>
</evidence>
<evidence type="ECO:0000256" key="3">
    <source>
        <dbReference type="PROSITE-ProRule" id="PRU00284"/>
    </source>
</evidence>
<dbReference type="Gene3D" id="1.10.8.500">
    <property type="entry name" value="HAMP domain in histidine kinase"/>
    <property type="match status" value="1"/>
</dbReference>
<organism evidence="7 8">
    <name type="scientific">Anaerocolumna aminovalerica</name>
    <dbReference type="NCBI Taxonomy" id="1527"/>
    <lineage>
        <taxon>Bacteria</taxon>
        <taxon>Bacillati</taxon>
        <taxon>Bacillota</taxon>
        <taxon>Clostridia</taxon>
        <taxon>Lachnospirales</taxon>
        <taxon>Lachnospiraceae</taxon>
        <taxon>Anaerocolumna</taxon>
    </lineage>
</organism>
<gene>
    <name evidence="7" type="ORF">SAMN04489757_14330</name>
</gene>
<feature type="transmembrane region" description="Helical" evidence="4">
    <location>
        <begin position="12"/>
        <end position="32"/>
    </location>
</feature>
<evidence type="ECO:0000259" key="6">
    <source>
        <dbReference type="PROSITE" id="PS50885"/>
    </source>
</evidence>
<dbReference type="STRING" id="1527.SAMN04489757_14330"/>
<feature type="domain" description="HAMP" evidence="6">
    <location>
        <begin position="243"/>
        <end position="296"/>
    </location>
</feature>
<dbReference type="PANTHER" id="PTHR32089">
    <property type="entry name" value="METHYL-ACCEPTING CHEMOTAXIS PROTEIN MCPB"/>
    <property type="match status" value="1"/>
</dbReference>
<dbReference type="Gene3D" id="1.10.287.950">
    <property type="entry name" value="Methyl-accepting chemotaxis protein"/>
    <property type="match status" value="1"/>
</dbReference>
<dbReference type="SUPFAM" id="SSF58104">
    <property type="entry name" value="Methyl-accepting chemotaxis protein (MCP) signaling domain"/>
    <property type="match status" value="1"/>
</dbReference>
<dbReference type="InterPro" id="IPR003660">
    <property type="entry name" value="HAMP_dom"/>
</dbReference>
<name>A0A1I5IE41_9FIRM</name>
<dbReference type="Pfam" id="PF08269">
    <property type="entry name" value="dCache_2"/>
    <property type="match status" value="1"/>
</dbReference>
<reference evidence="7 8" key="1">
    <citation type="submission" date="2016-10" db="EMBL/GenBank/DDBJ databases">
        <authorList>
            <person name="de Groot N.N."/>
        </authorList>
    </citation>
    <scope>NUCLEOTIDE SEQUENCE [LARGE SCALE GENOMIC DNA]</scope>
    <source>
        <strain evidence="7 8">DSM 1283</strain>
    </source>
</reference>
<keyword evidence="4" id="KW-0812">Transmembrane</keyword>
<dbReference type="RefSeq" id="WP_091688422.1">
    <property type="nucleotide sequence ID" value="NZ_BAABFM010000045.1"/>
</dbReference>
<dbReference type="Gene3D" id="3.30.450.20">
    <property type="entry name" value="PAS domain"/>
    <property type="match status" value="1"/>
</dbReference>
<dbReference type="CDD" id="cd18774">
    <property type="entry name" value="PDC2_HK_sensor"/>
    <property type="match status" value="1"/>
</dbReference>
<protein>
    <submittedName>
        <fullName evidence="7">Methyl-accepting chemotaxis protein</fullName>
    </submittedName>
</protein>
<dbReference type="InterPro" id="IPR004089">
    <property type="entry name" value="MCPsignal_dom"/>
</dbReference>
<evidence type="ECO:0000256" key="1">
    <source>
        <dbReference type="ARBA" id="ARBA00023224"/>
    </source>
</evidence>
<dbReference type="Pfam" id="PF00015">
    <property type="entry name" value="MCPsignal"/>
    <property type="match status" value="1"/>
</dbReference>
<dbReference type="OrthoDB" id="9810264at2"/>
<evidence type="ECO:0000256" key="2">
    <source>
        <dbReference type="ARBA" id="ARBA00029447"/>
    </source>
</evidence>
<dbReference type="InterPro" id="IPR004010">
    <property type="entry name" value="Double_Cache_2"/>
</dbReference>
<dbReference type="GO" id="GO:0016020">
    <property type="term" value="C:membrane"/>
    <property type="evidence" value="ECO:0007669"/>
    <property type="project" value="InterPro"/>
</dbReference>
<dbReference type="PROSITE" id="PS50885">
    <property type="entry name" value="HAMP"/>
    <property type="match status" value="1"/>
</dbReference>
<proteinExistence type="inferred from homology"/>
<dbReference type="AlphaFoldDB" id="A0A1I5IE41"/>